<dbReference type="PANTHER" id="PTHR40392:SF1">
    <property type="entry name" value="2-PHOSPHO-L-LACTATE GUANYLYLTRANSFERASE"/>
    <property type="match status" value="1"/>
</dbReference>
<dbReference type="RefSeq" id="WP_349296038.1">
    <property type="nucleotide sequence ID" value="NZ_JBEDNQ010000001.1"/>
</dbReference>
<dbReference type="EMBL" id="JBEDNQ010000001">
    <property type="protein sequence ID" value="MEQ3548944.1"/>
    <property type="molecule type" value="Genomic_DNA"/>
</dbReference>
<feature type="binding site" evidence="5">
    <location>
        <position position="191"/>
    </location>
    <ligand>
        <name>phosphoenolpyruvate</name>
        <dbReference type="ChEBI" id="CHEBI:58702"/>
    </ligand>
</feature>
<keyword evidence="8" id="KW-1185">Reference proteome</keyword>
<keyword evidence="1 5" id="KW-0808">Transferase</keyword>
<dbReference type="PANTHER" id="PTHR40392">
    <property type="entry name" value="2-PHOSPHO-L-LACTATE GUANYLYLTRANSFERASE"/>
    <property type="match status" value="1"/>
</dbReference>
<dbReference type="Gene3D" id="3.90.550.10">
    <property type="entry name" value="Spore Coat Polysaccharide Biosynthesis Protein SpsA, Chain A"/>
    <property type="match status" value="1"/>
</dbReference>
<feature type="binding site" evidence="5">
    <location>
        <position position="175"/>
    </location>
    <ligand>
        <name>phosphoenolpyruvate</name>
        <dbReference type="ChEBI" id="CHEBI:58702"/>
    </ligand>
</feature>
<dbReference type="SUPFAM" id="SSF53448">
    <property type="entry name" value="Nucleotide-diphospho-sugar transferases"/>
    <property type="match status" value="2"/>
</dbReference>
<protein>
    <recommendedName>
        <fullName evidence="5">Phosphoenolpyruvate guanylyltransferase</fullName>
        <shortName evidence="5">PEP guanylyltransferase</shortName>
        <ecNumber evidence="5">2.7.7.105</ecNumber>
    </recommendedName>
</protein>
<evidence type="ECO:0000256" key="2">
    <source>
        <dbReference type="ARBA" id="ARBA00022695"/>
    </source>
</evidence>
<feature type="compositionally biased region" description="Pro residues" evidence="6">
    <location>
        <begin position="250"/>
        <end position="265"/>
    </location>
</feature>
<evidence type="ECO:0000313" key="8">
    <source>
        <dbReference type="Proteomes" id="UP001494902"/>
    </source>
</evidence>
<name>A0ABV1K4F0_9PSEU</name>
<organism evidence="7 8">
    <name type="scientific">Pseudonocardia nematodicida</name>
    <dbReference type="NCBI Taxonomy" id="1206997"/>
    <lineage>
        <taxon>Bacteria</taxon>
        <taxon>Bacillati</taxon>
        <taxon>Actinomycetota</taxon>
        <taxon>Actinomycetes</taxon>
        <taxon>Pseudonocardiales</taxon>
        <taxon>Pseudonocardiaceae</taxon>
        <taxon>Pseudonocardia</taxon>
    </lineage>
</organism>
<accession>A0ABV1K4F0</accession>
<keyword evidence="3 5" id="KW-0547">Nucleotide-binding</keyword>
<comment type="catalytic activity">
    <reaction evidence="5">
        <text>phosphoenolpyruvate + GTP + H(+) = enolpyruvoyl-2-diphospho-5'-guanosine + diphosphate</text>
        <dbReference type="Rhea" id="RHEA:30519"/>
        <dbReference type="ChEBI" id="CHEBI:15378"/>
        <dbReference type="ChEBI" id="CHEBI:33019"/>
        <dbReference type="ChEBI" id="CHEBI:37565"/>
        <dbReference type="ChEBI" id="CHEBI:58702"/>
        <dbReference type="ChEBI" id="CHEBI:143701"/>
        <dbReference type="EC" id="2.7.7.105"/>
    </reaction>
</comment>
<feature type="region of interest" description="Disordered" evidence="6">
    <location>
        <begin position="104"/>
        <end position="125"/>
    </location>
</feature>
<feature type="compositionally biased region" description="Gly residues" evidence="6">
    <location>
        <begin position="107"/>
        <end position="122"/>
    </location>
</feature>
<gene>
    <name evidence="5" type="primary">fbiD</name>
    <name evidence="7" type="ORF">WIS52_00560</name>
</gene>
<dbReference type="InterPro" id="IPR029044">
    <property type="entry name" value="Nucleotide-diphossugar_trans"/>
</dbReference>
<evidence type="ECO:0000256" key="4">
    <source>
        <dbReference type="ARBA" id="ARBA00023134"/>
    </source>
</evidence>
<keyword evidence="2 5" id="KW-0548">Nucleotidyltransferase</keyword>
<dbReference type="GO" id="GO:0016779">
    <property type="term" value="F:nucleotidyltransferase activity"/>
    <property type="evidence" value="ECO:0007669"/>
    <property type="project" value="UniProtKB-KW"/>
</dbReference>
<proteinExistence type="inferred from homology"/>
<comment type="caution">
    <text evidence="7">The sequence shown here is derived from an EMBL/GenBank/DDBJ whole genome shotgun (WGS) entry which is preliminary data.</text>
</comment>
<evidence type="ECO:0000256" key="6">
    <source>
        <dbReference type="SAM" id="MobiDB-lite"/>
    </source>
</evidence>
<sequence length="265" mass="25955">MGRVTPWVDLVVPVKPLPRAKTRLRGAADGGVGDLGAHQRLALALARDTVAAAVAAGSVRSVLVISSDPAVAMEVGALGVEVVTDPGRGLNGALRHGAALLRARSGGAPGSSGGHGAPGGAAPGPRGAGIAIGALQADLPALRTELLDDAVADAAHRFATGATRVFVPDAPGTGTTLLLAAPGHDLAPHFGGASAAAHTASGAVALDGDRPGLRRDVDTAADLDDAVRLGVGEWTRAVLDGRPAGVPEPGVTPCPPSGSTPCPKV</sequence>
<comment type="similarity">
    <text evidence="5">Belongs to the CofC family.</text>
</comment>
<evidence type="ECO:0000256" key="5">
    <source>
        <dbReference type="HAMAP-Rule" id="MF_02114"/>
    </source>
</evidence>
<keyword evidence="4 5" id="KW-0342">GTP-binding</keyword>
<dbReference type="HAMAP" id="MF_02114">
    <property type="entry name" value="CofC"/>
    <property type="match status" value="1"/>
</dbReference>
<reference evidence="7 8" key="1">
    <citation type="submission" date="2024-03" db="EMBL/GenBank/DDBJ databases">
        <title>Draft genome sequence of Pseudonocardia nematodicida JCM 31783.</title>
        <authorList>
            <person name="Butdee W."/>
            <person name="Duangmal K."/>
        </authorList>
    </citation>
    <scope>NUCLEOTIDE SEQUENCE [LARGE SCALE GENOMIC DNA]</scope>
    <source>
        <strain evidence="7 8">JCM 31783</strain>
    </source>
</reference>
<evidence type="ECO:0000256" key="3">
    <source>
        <dbReference type="ARBA" id="ARBA00022741"/>
    </source>
</evidence>
<dbReference type="Proteomes" id="UP001494902">
    <property type="component" value="Unassembled WGS sequence"/>
</dbReference>
<dbReference type="EC" id="2.7.7.105" evidence="5"/>
<dbReference type="InterPro" id="IPR002835">
    <property type="entry name" value="CofC"/>
</dbReference>
<feature type="binding site" evidence="5">
    <location>
        <position position="194"/>
    </location>
    <ligand>
        <name>phosphoenolpyruvate</name>
        <dbReference type="ChEBI" id="CHEBI:58702"/>
    </ligand>
</feature>
<feature type="region of interest" description="Disordered" evidence="6">
    <location>
        <begin position="240"/>
        <end position="265"/>
    </location>
</feature>
<evidence type="ECO:0000256" key="1">
    <source>
        <dbReference type="ARBA" id="ARBA00022679"/>
    </source>
</evidence>
<comment type="pathway">
    <text evidence="5">Cofactor biosynthesis; coenzyme F420 biosynthesis.</text>
</comment>
<comment type="function">
    <text evidence="5">Guanylyltransferase that catalyzes the activation of phosphoenolpyruvate (PEP) as enolpyruvoyl-2-diphospho-5'-guanosine, via the condensation of PEP with GTP. It is involved in the biosynthesis of coenzyme F420, a hydride carrier cofactor.</text>
</comment>
<evidence type="ECO:0000313" key="7">
    <source>
        <dbReference type="EMBL" id="MEQ3548944.1"/>
    </source>
</evidence>